<keyword evidence="4 5" id="KW-0413">Isomerase</keyword>
<proteinExistence type="inferred from homology"/>
<protein>
    <recommendedName>
        <fullName evidence="5">tRNA pseudouridine synthase B</fullName>
        <ecNumber evidence="5">5.4.99.25</ecNumber>
    </recommendedName>
    <alternativeName>
        <fullName evidence="5">tRNA pseudouridine(55) synthase</fullName>
        <shortName evidence="5">Psi55 synthase</shortName>
    </alternativeName>
    <alternativeName>
        <fullName evidence="5">tRNA pseudouridylate synthase</fullName>
    </alternativeName>
    <alternativeName>
        <fullName evidence="5">tRNA-uridine isomerase</fullName>
    </alternativeName>
</protein>
<feature type="domain" description="Pseudouridine synthase II N-terminal" evidence="7">
    <location>
        <begin position="37"/>
        <end position="161"/>
    </location>
</feature>
<dbReference type="Gene3D" id="3.30.2350.10">
    <property type="entry name" value="Pseudouridine synthase"/>
    <property type="match status" value="1"/>
</dbReference>
<keyword evidence="10" id="KW-1185">Reference proteome</keyword>
<dbReference type="CDD" id="cd02573">
    <property type="entry name" value="PseudoU_synth_EcTruB"/>
    <property type="match status" value="1"/>
</dbReference>
<dbReference type="InterPro" id="IPR032819">
    <property type="entry name" value="TruB_C"/>
</dbReference>
<dbReference type="Proteomes" id="UP000501568">
    <property type="component" value="Chromosome"/>
</dbReference>
<dbReference type="InterPro" id="IPR020103">
    <property type="entry name" value="PsdUridine_synth_cat_dom_sf"/>
</dbReference>
<dbReference type="SUPFAM" id="SSF55120">
    <property type="entry name" value="Pseudouridine synthase"/>
    <property type="match status" value="1"/>
</dbReference>
<sequence length="340" mass="35842">MHGWIILDKPLGLGSTQGVSAVKRALREAGYGPKKKDMPKVGHGGTLDPLATGVLPVAIGEATKLAGRMLDSDKVYDFTIRFGVETDTLDCEGKEIATSEMIPTRDQVAAVLPRFTGPIEQVPPAYSALKVDGARAYDLARAGEEVVLETRSVTVHSLKILPELASGRGTREAGGGAATSAAVAPPPPPPRDCVARSPSPSELGEECHEITLTAHVSKGTYIRSLARDIARAVGSVGHVTYLRRTKAGPFGLEQAISLDKLADAAKERRLEELLLPLRAGLDDIPALSLTPDQAGRLRAGQQVIGTTADDGLVFAMLDDVPVALAEVQAGNVRVVRGFNL</sequence>
<dbReference type="EMBL" id="CP049109">
    <property type="protein sequence ID" value="QIG78816.1"/>
    <property type="molecule type" value="Genomic_DNA"/>
</dbReference>
<name>A0A6G6Y2L8_9SPHN</name>
<comment type="catalytic activity">
    <reaction evidence="1 5">
        <text>uridine(55) in tRNA = pseudouridine(55) in tRNA</text>
        <dbReference type="Rhea" id="RHEA:42532"/>
        <dbReference type="Rhea" id="RHEA-COMP:10101"/>
        <dbReference type="Rhea" id="RHEA-COMP:10102"/>
        <dbReference type="ChEBI" id="CHEBI:65314"/>
        <dbReference type="ChEBI" id="CHEBI:65315"/>
        <dbReference type="EC" id="5.4.99.25"/>
    </reaction>
</comment>
<organism evidence="9 10">
    <name type="scientific">Stakelama tenebrarum</name>
    <dbReference type="NCBI Taxonomy" id="2711215"/>
    <lineage>
        <taxon>Bacteria</taxon>
        <taxon>Pseudomonadati</taxon>
        <taxon>Pseudomonadota</taxon>
        <taxon>Alphaproteobacteria</taxon>
        <taxon>Sphingomonadales</taxon>
        <taxon>Sphingomonadaceae</taxon>
        <taxon>Stakelama</taxon>
    </lineage>
</organism>
<dbReference type="RefSeq" id="WP_165325815.1">
    <property type="nucleotide sequence ID" value="NZ_CP049109.1"/>
</dbReference>
<dbReference type="GO" id="GO:1990481">
    <property type="term" value="P:mRNA pseudouridine synthesis"/>
    <property type="evidence" value="ECO:0007669"/>
    <property type="project" value="TreeGrafter"/>
</dbReference>
<dbReference type="GO" id="GO:0160148">
    <property type="term" value="F:tRNA pseudouridine(55) synthase activity"/>
    <property type="evidence" value="ECO:0007669"/>
    <property type="project" value="UniProtKB-EC"/>
</dbReference>
<comment type="function">
    <text evidence="5">Responsible for synthesis of pseudouridine from uracil-55 in the psi GC loop of transfer RNAs.</text>
</comment>
<dbReference type="InterPro" id="IPR002501">
    <property type="entry name" value="PsdUridine_synth_N"/>
</dbReference>
<evidence type="ECO:0000256" key="6">
    <source>
        <dbReference type="SAM" id="MobiDB-lite"/>
    </source>
</evidence>
<evidence type="ECO:0000256" key="3">
    <source>
        <dbReference type="ARBA" id="ARBA00022694"/>
    </source>
</evidence>
<dbReference type="InterPro" id="IPR014780">
    <property type="entry name" value="tRNA_psdUridine_synth_TruB"/>
</dbReference>
<reference evidence="9 10" key="1">
    <citation type="submission" date="2020-02" db="EMBL/GenBank/DDBJ databases">
        <authorList>
            <person name="Zheng R.K."/>
            <person name="Sun C.M."/>
        </authorList>
    </citation>
    <scope>NUCLEOTIDE SEQUENCE [LARGE SCALE GENOMIC DNA]</scope>
    <source>
        <strain evidence="10">zrk23</strain>
    </source>
</reference>
<dbReference type="GO" id="GO:0031119">
    <property type="term" value="P:tRNA pseudouridine synthesis"/>
    <property type="evidence" value="ECO:0007669"/>
    <property type="project" value="UniProtKB-UniRule"/>
</dbReference>
<dbReference type="GO" id="GO:0003723">
    <property type="term" value="F:RNA binding"/>
    <property type="evidence" value="ECO:0007669"/>
    <property type="project" value="InterPro"/>
</dbReference>
<evidence type="ECO:0000256" key="1">
    <source>
        <dbReference type="ARBA" id="ARBA00000385"/>
    </source>
</evidence>
<evidence type="ECO:0000256" key="2">
    <source>
        <dbReference type="ARBA" id="ARBA00005642"/>
    </source>
</evidence>
<keyword evidence="3 5" id="KW-0819">tRNA processing</keyword>
<accession>A0A6G6Y2L8</accession>
<evidence type="ECO:0000256" key="4">
    <source>
        <dbReference type="ARBA" id="ARBA00023235"/>
    </source>
</evidence>
<dbReference type="HAMAP" id="MF_01080">
    <property type="entry name" value="TruB_bact"/>
    <property type="match status" value="1"/>
</dbReference>
<dbReference type="Pfam" id="PF16198">
    <property type="entry name" value="TruB_C_2"/>
    <property type="match status" value="1"/>
</dbReference>
<gene>
    <name evidence="5 9" type="primary">truB</name>
    <name evidence="9" type="ORF">G5C33_02755</name>
</gene>
<evidence type="ECO:0000313" key="9">
    <source>
        <dbReference type="EMBL" id="QIG78816.1"/>
    </source>
</evidence>
<dbReference type="KEGG" id="spzr:G5C33_02755"/>
<evidence type="ECO:0000313" key="10">
    <source>
        <dbReference type="Proteomes" id="UP000501568"/>
    </source>
</evidence>
<dbReference type="PANTHER" id="PTHR13767">
    <property type="entry name" value="TRNA-PSEUDOURIDINE SYNTHASE"/>
    <property type="match status" value="1"/>
</dbReference>
<comment type="similarity">
    <text evidence="2 5">Belongs to the pseudouridine synthase TruB family. Type 1 subfamily.</text>
</comment>
<dbReference type="NCBIfam" id="TIGR00431">
    <property type="entry name" value="TruB"/>
    <property type="match status" value="1"/>
</dbReference>
<dbReference type="PANTHER" id="PTHR13767:SF2">
    <property type="entry name" value="PSEUDOURIDYLATE SYNTHASE TRUB1"/>
    <property type="match status" value="1"/>
</dbReference>
<evidence type="ECO:0000256" key="5">
    <source>
        <dbReference type="HAMAP-Rule" id="MF_01080"/>
    </source>
</evidence>
<dbReference type="EC" id="5.4.99.25" evidence="5"/>
<feature type="domain" description="tRNA pseudouridylate synthase B C-terminal" evidence="8">
    <location>
        <begin position="223"/>
        <end position="281"/>
    </location>
</feature>
<feature type="active site" description="Nucleophile" evidence="5">
    <location>
        <position position="48"/>
    </location>
</feature>
<dbReference type="Pfam" id="PF01509">
    <property type="entry name" value="TruB_N"/>
    <property type="match status" value="1"/>
</dbReference>
<evidence type="ECO:0000259" key="7">
    <source>
        <dbReference type="Pfam" id="PF01509"/>
    </source>
</evidence>
<feature type="region of interest" description="Disordered" evidence="6">
    <location>
        <begin position="168"/>
        <end position="202"/>
    </location>
</feature>
<evidence type="ECO:0000259" key="8">
    <source>
        <dbReference type="Pfam" id="PF16198"/>
    </source>
</evidence>
<dbReference type="AlphaFoldDB" id="A0A6G6Y2L8"/>